<dbReference type="Proteomes" id="UP000017836">
    <property type="component" value="Unassembled WGS sequence"/>
</dbReference>
<feature type="region of interest" description="Disordered" evidence="1">
    <location>
        <begin position="1"/>
        <end position="120"/>
    </location>
</feature>
<feature type="non-terminal residue" evidence="2">
    <location>
        <position position="120"/>
    </location>
</feature>
<dbReference type="EMBL" id="KI393025">
    <property type="protein sequence ID" value="ERN09235.1"/>
    <property type="molecule type" value="Genomic_DNA"/>
</dbReference>
<dbReference type="HOGENOM" id="CLU_2055676_0_0_1"/>
<feature type="compositionally biased region" description="Basic and acidic residues" evidence="1">
    <location>
        <begin position="14"/>
        <end position="29"/>
    </location>
</feature>
<feature type="compositionally biased region" description="Basic and acidic residues" evidence="1">
    <location>
        <begin position="65"/>
        <end position="76"/>
    </location>
</feature>
<name>W1PPX2_AMBTC</name>
<feature type="compositionally biased region" description="Basic and acidic residues" evidence="1">
    <location>
        <begin position="100"/>
        <end position="114"/>
    </location>
</feature>
<protein>
    <submittedName>
        <fullName evidence="2">Uncharacterized protein</fullName>
    </submittedName>
</protein>
<evidence type="ECO:0000313" key="3">
    <source>
        <dbReference type="Proteomes" id="UP000017836"/>
    </source>
</evidence>
<reference evidence="3" key="1">
    <citation type="journal article" date="2013" name="Science">
        <title>The Amborella genome and the evolution of flowering plants.</title>
        <authorList>
            <consortium name="Amborella Genome Project"/>
        </authorList>
    </citation>
    <scope>NUCLEOTIDE SEQUENCE [LARGE SCALE GENOMIC DNA]</scope>
</reference>
<sequence length="120" mass="13831">MSNGASRYKTLGRKSYDRDSPKALDRISYGRDSLPESLAHRSHRRALPETRGMRSNGHHSSSDWNDGHRSLDDDRSPGPSHFRNSRSGHDSYGRRSNRYFLDRDKGSRRGRVSDRDDEEV</sequence>
<evidence type="ECO:0000313" key="2">
    <source>
        <dbReference type="EMBL" id="ERN09235.1"/>
    </source>
</evidence>
<evidence type="ECO:0000256" key="1">
    <source>
        <dbReference type="SAM" id="MobiDB-lite"/>
    </source>
</evidence>
<proteinExistence type="predicted"/>
<keyword evidence="3" id="KW-1185">Reference proteome</keyword>
<dbReference type="AlphaFoldDB" id="W1PPX2"/>
<dbReference type="Gramene" id="ERN09235">
    <property type="protein sequence ID" value="ERN09235"/>
    <property type="gene ID" value="AMTR_s00290p00015110"/>
</dbReference>
<organism evidence="2 3">
    <name type="scientific">Amborella trichopoda</name>
    <dbReference type="NCBI Taxonomy" id="13333"/>
    <lineage>
        <taxon>Eukaryota</taxon>
        <taxon>Viridiplantae</taxon>
        <taxon>Streptophyta</taxon>
        <taxon>Embryophyta</taxon>
        <taxon>Tracheophyta</taxon>
        <taxon>Spermatophyta</taxon>
        <taxon>Magnoliopsida</taxon>
        <taxon>Amborellales</taxon>
        <taxon>Amborellaceae</taxon>
        <taxon>Amborella</taxon>
    </lineage>
</organism>
<gene>
    <name evidence="2" type="ORF">AMTR_s00290p00015110</name>
</gene>
<accession>W1PPX2</accession>